<dbReference type="FunFam" id="3.30.590.10:FF:000011">
    <property type="entry name" value="Glutamine synthetase"/>
    <property type="match status" value="1"/>
</dbReference>
<keyword evidence="6" id="KW-0547">Nucleotide-binding</keyword>
<organism evidence="9 10">
    <name type="scientific">Tropilaelaps mercedesae</name>
    <dbReference type="NCBI Taxonomy" id="418985"/>
    <lineage>
        <taxon>Eukaryota</taxon>
        <taxon>Metazoa</taxon>
        <taxon>Ecdysozoa</taxon>
        <taxon>Arthropoda</taxon>
        <taxon>Chelicerata</taxon>
        <taxon>Arachnida</taxon>
        <taxon>Acari</taxon>
        <taxon>Parasitiformes</taxon>
        <taxon>Mesostigmata</taxon>
        <taxon>Gamasina</taxon>
        <taxon>Dermanyssoidea</taxon>
        <taxon>Laelapidae</taxon>
        <taxon>Tropilaelaps</taxon>
    </lineage>
</organism>
<evidence type="ECO:0000256" key="8">
    <source>
        <dbReference type="SAM" id="SignalP"/>
    </source>
</evidence>
<evidence type="ECO:0000313" key="9">
    <source>
        <dbReference type="EMBL" id="OQR69048.1"/>
    </source>
</evidence>
<feature type="signal peptide" evidence="8">
    <location>
        <begin position="1"/>
        <end position="24"/>
    </location>
</feature>
<proteinExistence type="inferred from homology"/>
<sequence>MCHTGTARSLAAILFGLFLGRNCAREIHAVIGPYYCGVGANRVYGRDLVEAHYRACLYAGINVAGTNAEVMPSQWEYQVGPCEGVSVADELWVSRVCRLLDLHRLSSGILSVCDRSVVTVCRGRGSTLGSLF</sequence>
<dbReference type="GO" id="GO:0005737">
    <property type="term" value="C:cytoplasm"/>
    <property type="evidence" value="ECO:0007669"/>
    <property type="project" value="UniProtKB-SubCell"/>
</dbReference>
<evidence type="ECO:0000256" key="3">
    <source>
        <dbReference type="ARBA" id="ARBA00012937"/>
    </source>
</evidence>
<protein>
    <recommendedName>
        <fullName evidence="3">glutamine synthetase</fullName>
        <ecNumber evidence="3">6.3.1.2</ecNumber>
    </recommendedName>
</protein>
<comment type="similarity">
    <text evidence="2">Belongs to the glutamine synthetase family.</text>
</comment>
<dbReference type="InterPro" id="IPR050292">
    <property type="entry name" value="Glutamine_Synthetase"/>
</dbReference>
<keyword evidence="5" id="KW-0436">Ligase</keyword>
<dbReference type="OrthoDB" id="1936100at2759"/>
<evidence type="ECO:0000256" key="1">
    <source>
        <dbReference type="ARBA" id="ARBA00004496"/>
    </source>
</evidence>
<dbReference type="EC" id="6.3.1.2" evidence="3"/>
<dbReference type="GO" id="GO:0005524">
    <property type="term" value="F:ATP binding"/>
    <property type="evidence" value="ECO:0007669"/>
    <property type="project" value="UniProtKB-KW"/>
</dbReference>
<keyword evidence="4" id="KW-0963">Cytoplasm</keyword>
<keyword evidence="8" id="KW-0732">Signal</keyword>
<dbReference type="InParanoid" id="A0A1V9X6M0"/>
<comment type="subcellular location">
    <subcellularLocation>
        <location evidence="1">Cytoplasm</location>
    </subcellularLocation>
</comment>
<dbReference type="Gene3D" id="3.30.590.10">
    <property type="entry name" value="Glutamine synthetase/guanido kinase, catalytic domain"/>
    <property type="match status" value="1"/>
</dbReference>
<keyword evidence="7" id="KW-0067">ATP-binding</keyword>
<gene>
    <name evidence="9" type="ORF">BIW11_04450</name>
</gene>
<dbReference type="InterPro" id="IPR014746">
    <property type="entry name" value="Gln_synth/guanido_kin_cat_dom"/>
</dbReference>
<dbReference type="SUPFAM" id="SSF55931">
    <property type="entry name" value="Glutamine synthetase/guanido kinase"/>
    <property type="match status" value="1"/>
</dbReference>
<reference evidence="9" key="1">
    <citation type="journal article" date="2017" name="Gigascience">
        <title>Draft genome of the honey bee ectoparasitic mite, Tropilaelaps mercedesae, is shaped by the parasitic life history.</title>
        <authorList>
            <person name="Dong X."/>
            <person name="Armstrong S.D."/>
            <person name="Xia D."/>
            <person name="Makepeace B.L."/>
            <person name="Darby A.C."/>
            <person name="Kadowaki T."/>
        </authorList>
    </citation>
    <scope>NUCLEOTIDE SEQUENCE [LARGE SCALE GENOMIC DNA]</scope>
    <source>
        <strain evidence="9">Wuxi-XJTLU</strain>
    </source>
</reference>
<accession>A0A1V9X6M0</accession>
<dbReference type="EMBL" id="MNPL01022327">
    <property type="protein sequence ID" value="OQR69048.1"/>
    <property type="molecule type" value="Genomic_DNA"/>
</dbReference>
<evidence type="ECO:0000256" key="4">
    <source>
        <dbReference type="ARBA" id="ARBA00022490"/>
    </source>
</evidence>
<dbReference type="AlphaFoldDB" id="A0A1V9X6M0"/>
<dbReference type="GO" id="GO:0004356">
    <property type="term" value="F:glutamine synthetase activity"/>
    <property type="evidence" value="ECO:0007669"/>
    <property type="project" value="UniProtKB-EC"/>
</dbReference>
<evidence type="ECO:0000313" key="10">
    <source>
        <dbReference type="Proteomes" id="UP000192247"/>
    </source>
</evidence>
<name>A0A1V9X6M0_9ACAR</name>
<comment type="caution">
    <text evidence="9">The sequence shown here is derived from an EMBL/GenBank/DDBJ whole genome shotgun (WGS) entry which is preliminary data.</text>
</comment>
<dbReference type="STRING" id="418985.A0A1V9X6M0"/>
<keyword evidence="10" id="KW-1185">Reference proteome</keyword>
<dbReference type="PANTHER" id="PTHR20852:SF57">
    <property type="entry name" value="GLUTAMINE SYNTHETASE 2 CYTOPLASMIC"/>
    <property type="match status" value="1"/>
</dbReference>
<evidence type="ECO:0000256" key="6">
    <source>
        <dbReference type="ARBA" id="ARBA00022741"/>
    </source>
</evidence>
<dbReference type="Proteomes" id="UP000192247">
    <property type="component" value="Unassembled WGS sequence"/>
</dbReference>
<evidence type="ECO:0000256" key="7">
    <source>
        <dbReference type="ARBA" id="ARBA00022840"/>
    </source>
</evidence>
<evidence type="ECO:0000256" key="2">
    <source>
        <dbReference type="ARBA" id="ARBA00009897"/>
    </source>
</evidence>
<dbReference type="GO" id="GO:0006542">
    <property type="term" value="P:glutamine biosynthetic process"/>
    <property type="evidence" value="ECO:0007669"/>
    <property type="project" value="TreeGrafter"/>
</dbReference>
<feature type="chain" id="PRO_5012641837" description="glutamine synthetase" evidence="8">
    <location>
        <begin position="25"/>
        <end position="132"/>
    </location>
</feature>
<evidence type="ECO:0000256" key="5">
    <source>
        <dbReference type="ARBA" id="ARBA00022598"/>
    </source>
</evidence>
<dbReference type="PANTHER" id="PTHR20852">
    <property type="entry name" value="GLUTAMINE SYNTHETASE"/>
    <property type="match status" value="1"/>
</dbReference>